<keyword evidence="3 5" id="KW-0808">Transferase</keyword>
<dbReference type="GO" id="GO:0032259">
    <property type="term" value="P:methylation"/>
    <property type="evidence" value="ECO:0007669"/>
    <property type="project" value="UniProtKB-KW"/>
</dbReference>
<dbReference type="RefSeq" id="WP_197997399.1">
    <property type="nucleotide sequence ID" value="NZ_CP037421.1"/>
</dbReference>
<dbReference type="CDD" id="cd02440">
    <property type="entry name" value="AdoMet_MTases"/>
    <property type="match status" value="1"/>
</dbReference>
<evidence type="ECO:0000259" key="4">
    <source>
        <dbReference type="Pfam" id="PF08241"/>
    </source>
</evidence>
<proteinExistence type="inferred from homology"/>
<gene>
    <name evidence="5" type="primary">ycgJ_2</name>
    <name evidence="5" type="ORF">Enr10x_57430</name>
</gene>
<comment type="similarity">
    <text evidence="1">Belongs to the methyltransferase superfamily.</text>
</comment>
<evidence type="ECO:0000256" key="3">
    <source>
        <dbReference type="ARBA" id="ARBA00022679"/>
    </source>
</evidence>
<dbReference type="EC" id="2.1.1.-" evidence="5"/>
<keyword evidence="6" id="KW-1185">Reference proteome</keyword>
<sequence>MMKSNTTRFSDRVENYVKYRPGYPTEVLDCLKSRCGLTQESLIADIGSGTGISTRLFLENQNPVYGVEPNAEMRAAGETLLKSFPRFHSVNGTAEETGLPADTFDFVVASQAFHWFDQTRARQEFQRILKPGGWVVLIWNERKTDSTPFLKAYEKLLLDYATDYQEVNHTRITADDFQKFFAPSPVEQLTFSNEQIFDLPALTGRLLSSSYCPNVGDPGYEEIMARLERIFTENQSASTVCFEYDTNVYLGMLKS</sequence>
<evidence type="ECO:0000313" key="6">
    <source>
        <dbReference type="Proteomes" id="UP000315647"/>
    </source>
</evidence>
<dbReference type="SUPFAM" id="SSF53335">
    <property type="entry name" value="S-adenosyl-L-methionine-dependent methyltransferases"/>
    <property type="match status" value="1"/>
</dbReference>
<feature type="domain" description="Methyltransferase type 11" evidence="4">
    <location>
        <begin position="45"/>
        <end position="137"/>
    </location>
</feature>
<dbReference type="Gene3D" id="3.40.50.150">
    <property type="entry name" value="Vaccinia Virus protein VP39"/>
    <property type="match status" value="1"/>
</dbReference>
<keyword evidence="2 5" id="KW-0489">Methyltransferase</keyword>
<dbReference type="InterPro" id="IPR029063">
    <property type="entry name" value="SAM-dependent_MTases_sf"/>
</dbReference>
<reference evidence="5 6" key="1">
    <citation type="submission" date="2019-03" db="EMBL/GenBank/DDBJ databases">
        <title>Deep-cultivation of Planctomycetes and their phenomic and genomic characterization uncovers novel biology.</title>
        <authorList>
            <person name="Wiegand S."/>
            <person name="Jogler M."/>
            <person name="Boedeker C."/>
            <person name="Pinto D."/>
            <person name="Vollmers J."/>
            <person name="Rivas-Marin E."/>
            <person name="Kohn T."/>
            <person name="Peeters S.H."/>
            <person name="Heuer A."/>
            <person name="Rast P."/>
            <person name="Oberbeckmann S."/>
            <person name="Bunk B."/>
            <person name="Jeske O."/>
            <person name="Meyerdierks A."/>
            <person name="Storesund J.E."/>
            <person name="Kallscheuer N."/>
            <person name="Luecker S."/>
            <person name="Lage O.M."/>
            <person name="Pohl T."/>
            <person name="Merkel B.J."/>
            <person name="Hornburger P."/>
            <person name="Mueller R.-W."/>
            <person name="Bruemmer F."/>
            <person name="Labrenz M."/>
            <person name="Spormann A.M."/>
            <person name="Op den Camp H."/>
            <person name="Overmann J."/>
            <person name="Amann R."/>
            <person name="Jetten M.S.M."/>
            <person name="Mascher T."/>
            <person name="Medema M.H."/>
            <person name="Devos D.P."/>
            <person name="Kaster A.-K."/>
            <person name="Ovreas L."/>
            <person name="Rohde M."/>
            <person name="Galperin M.Y."/>
            <person name="Jogler C."/>
        </authorList>
    </citation>
    <scope>NUCLEOTIDE SEQUENCE [LARGE SCALE GENOMIC DNA]</scope>
    <source>
        <strain evidence="5 6">Enr10</strain>
    </source>
</reference>
<dbReference type="GO" id="GO:0008757">
    <property type="term" value="F:S-adenosylmethionine-dependent methyltransferase activity"/>
    <property type="evidence" value="ECO:0007669"/>
    <property type="project" value="InterPro"/>
</dbReference>
<dbReference type="Proteomes" id="UP000315647">
    <property type="component" value="Chromosome"/>
</dbReference>
<dbReference type="AlphaFoldDB" id="A0A517QFQ4"/>
<dbReference type="InterPro" id="IPR013216">
    <property type="entry name" value="Methyltransf_11"/>
</dbReference>
<name>A0A517QFQ4_9PLAN</name>
<evidence type="ECO:0000256" key="2">
    <source>
        <dbReference type="ARBA" id="ARBA00022603"/>
    </source>
</evidence>
<evidence type="ECO:0000256" key="1">
    <source>
        <dbReference type="ARBA" id="ARBA00008361"/>
    </source>
</evidence>
<accession>A0A517QFQ4</accession>
<dbReference type="PANTHER" id="PTHR44942:SF4">
    <property type="entry name" value="METHYLTRANSFERASE TYPE 11 DOMAIN-CONTAINING PROTEIN"/>
    <property type="match status" value="1"/>
</dbReference>
<dbReference type="InterPro" id="IPR051052">
    <property type="entry name" value="Diverse_substrate_MTase"/>
</dbReference>
<evidence type="ECO:0000313" key="5">
    <source>
        <dbReference type="EMBL" id="QDT30377.1"/>
    </source>
</evidence>
<organism evidence="5 6">
    <name type="scientific">Gimesia panareensis</name>
    <dbReference type="NCBI Taxonomy" id="2527978"/>
    <lineage>
        <taxon>Bacteria</taxon>
        <taxon>Pseudomonadati</taxon>
        <taxon>Planctomycetota</taxon>
        <taxon>Planctomycetia</taxon>
        <taxon>Planctomycetales</taxon>
        <taxon>Planctomycetaceae</taxon>
        <taxon>Gimesia</taxon>
    </lineage>
</organism>
<protein>
    <submittedName>
        <fullName evidence="5">Putative methyltransferase YcgJ</fullName>
        <ecNumber evidence="5">2.1.1.-</ecNumber>
    </submittedName>
</protein>
<dbReference type="Pfam" id="PF08241">
    <property type="entry name" value="Methyltransf_11"/>
    <property type="match status" value="1"/>
</dbReference>
<dbReference type="PANTHER" id="PTHR44942">
    <property type="entry name" value="METHYLTRANSF_11 DOMAIN-CONTAINING PROTEIN"/>
    <property type="match status" value="1"/>
</dbReference>
<dbReference type="EMBL" id="CP037421">
    <property type="protein sequence ID" value="QDT30377.1"/>
    <property type="molecule type" value="Genomic_DNA"/>
</dbReference>